<organism evidence="1 2">
    <name type="scientific">Mycena rosella</name>
    <name type="common">Pink bonnet</name>
    <name type="synonym">Agaricus rosellus</name>
    <dbReference type="NCBI Taxonomy" id="1033263"/>
    <lineage>
        <taxon>Eukaryota</taxon>
        <taxon>Fungi</taxon>
        <taxon>Dikarya</taxon>
        <taxon>Basidiomycota</taxon>
        <taxon>Agaricomycotina</taxon>
        <taxon>Agaricomycetes</taxon>
        <taxon>Agaricomycetidae</taxon>
        <taxon>Agaricales</taxon>
        <taxon>Marasmiineae</taxon>
        <taxon>Mycenaceae</taxon>
        <taxon>Mycena</taxon>
    </lineage>
</organism>
<protein>
    <submittedName>
        <fullName evidence="1">Uncharacterized protein</fullName>
    </submittedName>
</protein>
<proteinExistence type="predicted"/>
<dbReference type="AlphaFoldDB" id="A0AAD7GSB4"/>
<gene>
    <name evidence="1" type="ORF">B0H17DRAFT_1040591</name>
</gene>
<accession>A0AAD7GSB4</accession>
<dbReference type="EMBL" id="JARKIE010000011">
    <property type="protein sequence ID" value="KAJ7704075.1"/>
    <property type="molecule type" value="Genomic_DNA"/>
</dbReference>
<name>A0AAD7GSB4_MYCRO</name>
<evidence type="ECO:0000313" key="1">
    <source>
        <dbReference type="EMBL" id="KAJ7704075.1"/>
    </source>
</evidence>
<keyword evidence="2" id="KW-1185">Reference proteome</keyword>
<reference evidence="1" key="1">
    <citation type="submission" date="2023-03" db="EMBL/GenBank/DDBJ databases">
        <title>Massive genome expansion in bonnet fungi (Mycena s.s.) driven by repeated elements and novel gene families across ecological guilds.</title>
        <authorList>
            <consortium name="Lawrence Berkeley National Laboratory"/>
            <person name="Harder C.B."/>
            <person name="Miyauchi S."/>
            <person name="Viragh M."/>
            <person name="Kuo A."/>
            <person name="Thoen E."/>
            <person name="Andreopoulos B."/>
            <person name="Lu D."/>
            <person name="Skrede I."/>
            <person name="Drula E."/>
            <person name="Henrissat B."/>
            <person name="Morin E."/>
            <person name="Kohler A."/>
            <person name="Barry K."/>
            <person name="LaButti K."/>
            <person name="Morin E."/>
            <person name="Salamov A."/>
            <person name="Lipzen A."/>
            <person name="Mereny Z."/>
            <person name="Hegedus B."/>
            <person name="Baldrian P."/>
            <person name="Stursova M."/>
            <person name="Weitz H."/>
            <person name="Taylor A."/>
            <person name="Grigoriev I.V."/>
            <person name="Nagy L.G."/>
            <person name="Martin F."/>
            <person name="Kauserud H."/>
        </authorList>
    </citation>
    <scope>NUCLEOTIDE SEQUENCE</scope>
    <source>
        <strain evidence="1">CBHHK067</strain>
    </source>
</reference>
<comment type="caution">
    <text evidence="1">The sequence shown here is derived from an EMBL/GenBank/DDBJ whole genome shotgun (WGS) entry which is preliminary data.</text>
</comment>
<dbReference type="Proteomes" id="UP001221757">
    <property type="component" value="Unassembled WGS sequence"/>
</dbReference>
<evidence type="ECO:0000313" key="2">
    <source>
        <dbReference type="Proteomes" id="UP001221757"/>
    </source>
</evidence>
<sequence length="67" mass="7219">MRTLALLSAHRLPIVALRVAGSAHRLRICGIASSTHSRTVCTLASAHRPRTVALRTLAPSPHYPCSH</sequence>